<name>A0AAN6Z4Z6_9PEZI</name>
<evidence type="ECO:0000313" key="1">
    <source>
        <dbReference type="EMBL" id="KAK4125885.1"/>
    </source>
</evidence>
<dbReference type="Proteomes" id="UP001302602">
    <property type="component" value="Unassembled WGS sequence"/>
</dbReference>
<comment type="caution">
    <text evidence="1">The sequence shown here is derived from an EMBL/GenBank/DDBJ whole genome shotgun (WGS) entry which is preliminary data.</text>
</comment>
<keyword evidence="2" id="KW-1185">Reference proteome</keyword>
<dbReference type="AlphaFoldDB" id="A0AAN6Z4Z6"/>
<dbReference type="RefSeq" id="XP_062649656.1">
    <property type="nucleotide sequence ID" value="XM_062795519.1"/>
</dbReference>
<sequence>MLTLGSFENRLKFLPYAKFSPSLCLLLLLGFSRVLWPFSISSLKTLSRHCPPQLQVQPCQFDQLSLAYKANMAAEQATQFPSPLQSMDIVDLQRYAATALREMTGQETGNPFLSPTSMAVGTAFLNGLNSNEAFWVVARNLGFAAGRGARDIHTFVCLASGLVENLDPYGWNLERNPIPSTATRVIIIAAVPMNHDEATQYDGETAVQNISWGALEIDMVNRRFLVVDPCMGPSPGRIDSRLWGSFQTLPDGSVVNGLYGFTLLGAVAQIVLGDPWFRQADLSLCHVWTNIAIERTAYAGVSGIFVLEWALQRFLSFGVAGSERIVPAADGLQTVRLIFSVLSRHGRFFPADSGLEDLLGDSV</sequence>
<evidence type="ECO:0000313" key="2">
    <source>
        <dbReference type="Proteomes" id="UP001302602"/>
    </source>
</evidence>
<protein>
    <submittedName>
        <fullName evidence="1">Uncharacterized protein</fullName>
    </submittedName>
</protein>
<gene>
    <name evidence="1" type="ORF">N657DRAFT_670058</name>
</gene>
<dbReference type="GeneID" id="87832287"/>
<reference evidence="1" key="2">
    <citation type="submission" date="2023-05" db="EMBL/GenBank/DDBJ databases">
        <authorList>
            <consortium name="Lawrence Berkeley National Laboratory"/>
            <person name="Steindorff A."/>
            <person name="Hensen N."/>
            <person name="Bonometti L."/>
            <person name="Westerberg I."/>
            <person name="Brannstrom I.O."/>
            <person name="Guillou S."/>
            <person name="Cros-Aarteil S."/>
            <person name="Calhoun S."/>
            <person name="Haridas S."/>
            <person name="Kuo A."/>
            <person name="Mondo S."/>
            <person name="Pangilinan J."/>
            <person name="Riley R."/>
            <person name="Labutti K."/>
            <person name="Andreopoulos B."/>
            <person name="Lipzen A."/>
            <person name="Chen C."/>
            <person name="Yanf M."/>
            <person name="Daum C."/>
            <person name="Ng V."/>
            <person name="Clum A."/>
            <person name="Ohm R."/>
            <person name="Martin F."/>
            <person name="Silar P."/>
            <person name="Natvig D."/>
            <person name="Lalanne C."/>
            <person name="Gautier V."/>
            <person name="Ament-Velasquez S.L."/>
            <person name="Kruys A."/>
            <person name="Hutchinson M.I."/>
            <person name="Powell A.J."/>
            <person name="Barry K."/>
            <person name="Miller A.N."/>
            <person name="Grigoriev I.V."/>
            <person name="Debuchy R."/>
            <person name="Gladieux P."/>
            <person name="Thoren M.H."/>
            <person name="Johannesson H."/>
        </authorList>
    </citation>
    <scope>NUCLEOTIDE SEQUENCE</scope>
    <source>
        <strain evidence="1">CBS 731.68</strain>
    </source>
</reference>
<accession>A0AAN6Z4Z6</accession>
<dbReference type="EMBL" id="MU853225">
    <property type="protein sequence ID" value="KAK4125885.1"/>
    <property type="molecule type" value="Genomic_DNA"/>
</dbReference>
<proteinExistence type="predicted"/>
<organism evidence="1 2">
    <name type="scientific">Parathielavia appendiculata</name>
    <dbReference type="NCBI Taxonomy" id="2587402"/>
    <lineage>
        <taxon>Eukaryota</taxon>
        <taxon>Fungi</taxon>
        <taxon>Dikarya</taxon>
        <taxon>Ascomycota</taxon>
        <taxon>Pezizomycotina</taxon>
        <taxon>Sordariomycetes</taxon>
        <taxon>Sordariomycetidae</taxon>
        <taxon>Sordariales</taxon>
        <taxon>Chaetomiaceae</taxon>
        <taxon>Parathielavia</taxon>
    </lineage>
</organism>
<reference evidence="1" key="1">
    <citation type="journal article" date="2023" name="Mol. Phylogenet. Evol.">
        <title>Genome-scale phylogeny and comparative genomics of the fungal order Sordariales.</title>
        <authorList>
            <person name="Hensen N."/>
            <person name="Bonometti L."/>
            <person name="Westerberg I."/>
            <person name="Brannstrom I.O."/>
            <person name="Guillou S."/>
            <person name="Cros-Aarteil S."/>
            <person name="Calhoun S."/>
            <person name="Haridas S."/>
            <person name="Kuo A."/>
            <person name="Mondo S."/>
            <person name="Pangilinan J."/>
            <person name="Riley R."/>
            <person name="LaButti K."/>
            <person name="Andreopoulos B."/>
            <person name="Lipzen A."/>
            <person name="Chen C."/>
            <person name="Yan M."/>
            <person name="Daum C."/>
            <person name="Ng V."/>
            <person name="Clum A."/>
            <person name="Steindorff A."/>
            <person name="Ohm R.A."/>
            <person name="Martin F."/>
            <person name="Silar P."/>
            <person name="Natvig D.O."/>
            <person name="Lalanne C."/>
            <person name="Gautier V."/>
            <person name="Ament-Velasquez S.L."/>
            <person name="Kruys A."/>
            <person name="Hutchinson M.I."/>
            <person name="Powell A.J."/>
            <person name="Barry K."/>
            <person name="Miller A.N."/>
            <person name="Grigoriev I.V."/>
            <person name="Debuchy R."/>
            <person name="Gladieux P."/>
            <person name="Hiltunen Thoren M."/>
            <person name="Johannesson H."/>
        </authorList>
    </citation>
    <scope>NUCLEOTIDE SEQUENCE</scope>
    <source>
        <strain evidence="1">CBS 731.68</strain>
    </source>
</reference>